<proteinExistence type="predicted"/>
<organism evidence="1 2">
    <name type="scientific">Nocardioides marinquilinus</name>
    <dbReference type="NCBI Taxonomy" id="1210400"/>
    <lineage>
        <taxon>Bacteria</taxon>
        <taxon>Bacillati</taxon>
        <taxon>Actinomycetota</taxon>
        <taxon>Actinomycetes</taxon>
        <taxon>Propionibacteriales</taxon>
        <taxon>Nocardioidaceae</taxon>
        <taxon>Nocardioides</taxon>
    </lineage>
</organism>
<accession>A0ABP9PU90</accession>
<dbReference type="Proteomes" id="UP001500221">
    <property type="component" value="Unassembled WGS sequence"/>
</dbReference>
<reference evidence="2" key="1">
    <citation type="journal article" date="2019" name="Int. J. Syst. Evol. Microbiol.">
        <title>The Global Catalogue of Microorganisms (GCM) 10K type strain sequencing project: providing services to taxonomists for standard genome sequencing and annotation.</title>
        <authorList>
            <consortium name="The Broad Institute Genomics Platform"/>
            <consortium name="The Broad Institute Genome Sequencing Center for Infectious Disease"/>
            <person name="Wu L."/>
            <person name="Ma J."/>
        </authorList>
    </citation>
    <scope>NUCLEOTIDE SEQUENCE [LARGE SCALE GENOMIC DNA]</scope>
    <source>
        <strain evidence="2">JCM 18459</strain>
    </source>
</reference>
<protein>
    <recommendedName>
        <fullName evidence="3">Insertion element protein</fullName>
    </recommendedName>
</protein>
<comment type="caution">
    <text evidence="1">The sequence shown here is derived from an EMBL/GenBank/DDBJ whole genome shotgun (WGS) entry which is preliminary data.</text>
</comment>
<evidence type="ECO:0000313" key="1">
    <source>
        <dbReference type="EMBL" id="GAA5152304.1"/>
    </source>
</evidence>
<evidence type="ECO:0008006" key="3">
    <source>
        <dbReference type="Google" id="ProtNLM"/>
    </source>
</evidence>
<gene>
    <name evidence="1" type="ORF">GCM10023340_32390</name>
</gene>
<name>A0ABP9PU90_9ACTN</name>
<dbReference type="EMBL" id="BAABKG010000004">
    <property type="protein sequence ID" value="GAA5152304.1"/>
    <property type="molecule type" value="Genomic_DNA"/>
</dbReference>
<dbReference type="RefSeq" id="WP_345460822.1">
    <property type="nucleotide sequence ID" value="NZ_BAABKG010000004.1"/>
</dbReference>
<evidence type="ECO:0000313" key="2">
    <source>
        <dbReference type="Proteomes" id="UP001500221"/>
    </source>
</evidence>
<sequence length="69" mass="7288">MSARTVPFHCPYCGDQNLWPHEPEGADAGAPAGHGAWECRDCLRAFQLKSLGLIRPTGAQGAPAQGVQS</sequence>
<keyword evidence="2" id="KW-1185">Reference proteome</keyword>